<name>A0A9X1X7S9_9SPHI</name>
<keyword evidence="1" id="KW-0812">Transmembrane</keyword>
<reference evidence="2" key="1">
    <citation type="submission" date="2022-04" db="EMBL/GenBank/DDBJ databases">
        <title>Mucilaginibacter sp. RS28 isolated from freshwater.</title>
        <authorList>
            <person name="Ko S.-R."/>
        </authorList>
    </citation>
    <scope>NUCLEOTIDE SEQUENCE</scope>
    <source>
        <strain evidence="2">RS28</strain>
    </source>
</reference>
<evidence type="ECO:0000313" key="3">
    <source>
        <dbReference type="Proteomes" id="UP001139450"/>
    </source>
</evidence>
<gene>
    <name evidence="2" type="ORF">MUY27_18600</name>
</gene>
<organism evidence="2 3">
    <name type="scientific">Mucilaginibacter straminoryzae</name>
    <dbReference type="NCBI Taxonomy" id="2932774"/>
    <lineage>
        <taxon>Bacteria</taxon>
        <taxon>Pseudomonadati</taxon>
        <taxon>Bacteroidota</taxon>
        <taxon>Sphingobacteriia</taxon>
        <taxon>Sphingobacteriales</taxon>
        <taxon>Sphingobacteriaceae</taxon>
        <taxon>Mucilaginibacter</taxon>
    </lineage>
</organism>
<accession>A0A9X1X7S9</accession>
<sequence length="118" mass="13138">MEINPFTALPNVTFEEANFLQQLTAGLSDSQIRAFYSIYSTRRRSAQDILLFTLLGFILIAGIQRFAIGQIAMGIIYVLTGGFCLIGTIVDLINHKSLANEYNQKIAYESVQIAKMQA</sequence>
<dbReference type="AlphaFoldDB" id="A0A9X1X7S9"/>
<dbReference type="RefSeq" id="WP_245132614.1">
    <property type="nucleotide sequence ID" value="NZ_JALJEJ010000012.1"/>
</dbReference>
<keyword evidence="1" id="KW-1133">Transmembrane helix</keyword>
<proteinExistence type="predicted"/>
<comment type="caution">
    <text evidence="2">The sequence shown here is derived from an EMBL/GenBank/DDBJ whole genome shotgun (WGS) entry which is preliminary data.</text>
</comment>
<feature type="transmembrane region" description="Helical" evidence="1">
    <location>
        <begin position="74"/>
        <end position="93"/>
    </location>
</feature>
<keyword evidence="1" id="KW-0472">Membrane</keyword>
<protein>
    <submittedName>
        <fullName evidence="2">TM2 domain-containing protein</fullName>
    </submittedName>
</protein>
<evidence type="ECO:0000256" key="1">
    <source>
        <dbReference type="SAM" id="Phobius"/>
    </source>
</evidence>
<evidence type="ECO:0000313" key="2">
    <source>
        <dbReference type="EMBL" id="MCJ8211735.1"/>
    </source>
</evidence>
<keyword evidence="3" id="KW-1185">Reference proteome</keyword>
<dbReference type="EMBL" id="JALJEJ010000012">
    <property type="protein sequence ID" value="MCJ8211735.1"/>
    <property type="molecule type" value="Genomic_DNA"/>
</dbReference>
<feature type="transmembrane region" description="Helical" evidence="1">
    <location>
        <begin position="49"/>
        <end position="68"/>
    </location>
</feature>
<dbReference type="Proteomes" id="UP001139450">
    <property type="component" value="Unassembled WGS sequence"/>
</dbReference>